<dbReference type="VEuPathDB" id="FungiDB:M747DRAFT_362517"/>
<dbReference type="OMA" id="ERHHAGI"/>
<evidence type="ECO:0000313" key="8">
    <source>
        <dbReference type="Proteomes" id="UP000068243"/>
    </source>
</evidence>
<dbReference type="InterPro" id="IPR005066">
    <property type="entry name" value="MoCF_OxRdtse_dimer"/>
</dbReference>
<evidence type="ECO:0000259" key="6">
    <source>
        <dbReference type="Pfam" id="PF03404"/>
    </source>
</evidence>
<dbReference type="Pfam" id="PF03404">
    <property type="entry name" value="Mo-co_dimer"/>
    <property type="match status" value="1"/>
</dbReference>
<evidence type="ECO:0000256" key="3">
    <source>
        <dbReference type="ARBA" id="ARBA00022723"/>
    </source>
</evidence>
<dbReference type="InterPro" id="IPR000572">
    <property type="entry name" value="OxRdtase_Mopterin-bd_dom"/>
</dbReference>
<evidence type="ECO:0000256" key="1">
    <source>
        <dbReference type="ARBA" id="ARBA00001924"/>
    </source>
</evidence>
<organism evidence="7 8">
    <name type="scientific">Aspergillus niger</name>
    <dbReference type="NCBI Taxonomy" id="5061"/>
    <lineage>
        <taxon>Eukaryota</taxon>
        <taxon>Fungi</taxon>
        <taxon>Dikarya</taxon>
        <taxon>Ascomycota</taxon>
        <taxon>Pezizomycotina</taxon>
        <taxon>Eurotiomycetes</taxon>
        <taxon>Eurotiomycetidae</taxon>
        <taxon>Eurotiales</taxon>
        <taxon>Aspergillaceae</taxon>
        <taxon>Aspergillus</taxon>
        <taxon>Aspergillus subgen. Circumdati</taxon>
    </lineage>
</organism>
<dbReference type="AlphaFoldDB" id="A0A117E352"/>
<name>A0A117E352_ASPNG</name>
<protein>
    <submittedName>
        <fullName evidence="7">Sulfite reductase</fullName>
    </submittedName>
</protein>
<dbReference type="Pfam" id="PF00174">
    <property type="entry name" value="Oxidored_molyb"/>
    <property type="match status" value="1"/>
</dbReference>
<dbReference type="VEuPathDB" id="FungiDB:ATCC64974_36470"/>
<dbReference type="Gene3D" id="2.60.40.650">
    <property type="match status" value="1"/>
</dbReference>
<dbReference type="VEuPathDB" id="FungiDB:ASPNIDRAFT2_42288"/>
<dbReference type="GO" id="GO:0008482">
    <property type="term" value="F:sulfite oxidase activity"/>
    <property type="evidence" value="ECO:0007669"/>
    <property type="project" value="TreeGrafter"/>
</dbReference>
<dbReference type="GO" id="GO:0030151">
    <property type="term" value="F:molybdenum ion binding"/>
    <property type="evidence" value="ECO:0007669"/>
    <property type="project" value="InterPro"/>
</dbReference>
<evidence type="ECO:0000259" key="5">
    <source>
        <dbReference type="Pfam" id="PF00174"/>
    </source>
</evidence>
<gene>
    <name evidence="7" type="ORF">ABL_07532</name>
</gene>
<dbReference type="EMBL" id="BCMY01000014">
    <property type="protein sequence ID" value="GAQ44871.1"/>
    <property type="molecule type" value="Genomic_DNA"/>
</dbReference>
<dbReference type="VEuPathDB" id="FungiDB:An12g06030"/>
<keyword evidence="4" id="KW-0560">Oxidoreductase</keyword>
<dbReference type="PRINTS" id="PR00407">
    <property type="entry name" value="EUMOPTERIN"/>
</dbReference>
<comment type="cofactor">
    <cofactor evidence="1">
        <name>Mo-molybdopterin</name>
        <dbReference type="ChEBI" id="CHEBI:71302"/>
    </cofactor>
</comment>
<accession>A0A117E352</accession>
<sequence>MYEVMADDSLPAVDFIDRRGLILDSERKSVTNINPKGFFIRHPPAPQELNEDLTPESKLFQTIHMGAAVVDTGRWKLIVDGLVERPFSTNLDQLRKMPSETVTSFHECYGSPINPPTKNVWRIGNVKWTGVPLHYLLSIARPDLERGLFVWSDGLDSGEFAGVSAERYQKDLPIKKALSCEVLVAYEMNGQPLTKERGGPVRLVVPGWFGTNSTKWLCRLSVQATRSKGPFTTIFYNELDPTDSEGVRKRPVWSVEPNSMIVRPRPDDVIVGLGYIEGWGRAWGADEIVRVEVSLDGDSWDEAIVSPRKQFEWQLFSFQVEVHRTGRHHIRARATDKSGAQQPLTGRRNHVPTVQIWVQSNVP</sequence>
<dbReference type="PANTHER" id="PTHR19372">
    <property type="entry name" value="SULFITE REDUCTASE"/>
    <property type="match status" value="1"/>
</dbReference>
<dbReference type="GO" id="GO:0020037">
    <property type="term" value="F:heme binding"/>
    <property type="evidence" value="ECO:0007669"/>
    <property type="project" value="TreeGrafter"/>
</dbReference>
<dbReference type="GO" id="GO:0005739">
    <property type="term" value="C:mitochondrion"/>
    <property type="evidence" value="ECO:0007669"/>
    <property type="project" value="TreeGrafter"/>
</dbReference>
<feature type="domain" description="Oxidoreductase molybdopterin-binding" evidence="5">
    <location>
        <begin position="66"/>
        <end position="230"/>
    </location>
</feature>
<dbReference type="OrthoDB" id="10051395at2759"/>
<dbReference type="PANTHER" id="PTHR19372:SF7">
    <property type="entry name" value="SULFITE OXIDASE, MITOCHONDRIAL"/>
    <property type="match status" value="1"/>
</dbReference>
<dbReference type="InterPro" id="IPR036374">
    <property type="entry name" value="OxRdtase_Mopterin-bd_sf"/>
</dbReference>
<keyword evidence="3" id="KW-0479">Metal-binding</keyword>
<evidence type="ECO:0000256" key="4">
    <source>
        <dbReference type="ARBA" id="ARBA00023002"/>
    </source>
</evidence>
<dbReference type="Gene3D" id="3.90.420.10">
    <property type="entry name" value="Oxidoreductase, molybdopterin-binding domain"/>
    <property type="match status" value="1"/>
</dbReference>
<dbReference type="SUPFAM" id="SSF81296">
    <property type="entry name" value="E set domains"/>
    <property type="match status" value="1"/>
</dbReference>
<evidence type="ECO:0000256" key="2">
    <source>
        <dbReference type="ARBA" id="ARBA00022505"/>
    </source>
</evidence>
<dbReference type="Proteomes" id="UP000068243">
    <property type="component" value="Unassembled WGS sequence"/>
</dbReference>
<dbReference type="InterPro" id="IPR008335">
    <property type="entry name" value="Mopterin_OxRdtase_euk"/>
</dbReference>
<dbReference type="GO" id="GO:0006790">
    <property type="term" value="P:sulfur compound metabolic process"/>
    <property type="evidence" value="ECO:0007669"/>
    <property type="project" value="TreeGrafter"/>
</dbReference>
<keyword evidence="2" id="KW-0500">Molybdenum</keyword>
<reference evidence="8" key="1">
    <citation type="journal article" date="2016" name="Genome Announc.">
        <title>Draft genome sequence of Aspergillus niger strain An76.</title>
        <authorList>
            <person name="Gong W."/>
            <person name="Cheng Z."/>
            <person name="Zhang H."/>
            <person name="Liu L."/>
            <person name="Gao P."/>
            <person name="Wang L."/>
        </authorList>
    </citation>
    <scope>NUCLEOTIDE SEQUENCE [LARGE SCALE GENOMIC DNA]</scope>
    <source>
        <strain evidence="8">An76</strain>
    </source>
</reference>
<comment type="caution">
    <text evidence="7">The sequence shown here is derived from an EMBL/GenBank/DDBJ whole genome shotgun (WGS) entry which is preliminary data.</text>
</comment>
<evidence type="ECO:0000313" key="7">
    <source>
        <dbReference type="EMBL" id="GAQ44871.1"/>
    </source>
</evidence>
<feature type="domain" description="Moybdenum cofactor oxidoreductase dimerisation" evidence="6">
    <location>
        <begin position="252"/>
        <end position="349"/>
    </location>
</feature>
<proteinExistence type="predicted"/>
<dbReference type="GO" id="GO:0043546">
    <property type="term" value="F:molybdopterin cofactor binding"/>
    <property type="evidence" value="ECO:0007669"/>
    <property type="project" value="TreeGrafter"/>
</dbReference>
<dbReference type="SUPFAM" id="SSF56524">
    <property type="entry name" value="Oxidoreductase molybdopterin-binding domain"/>
    <property type="match status" value="1"/>
</dbReference>
<dbReference type="InterPro" id="IPR014756">
    <property type="entry name" value="Ig_E-set"/>
</dbReference>